<dbReference type="InterPro" id="IPR045857">
    <property type="entry name" value="O16G_dom_2"/>
</dbReference>
<evidence type="ECO:0000256" key="2">
    <source>
        <dbReference type="ARBA" id="ARBA00005684"/>
    </source>
</evidence>
<dbReference type="InterPro" id="IPR006047">
    <property type="entry name" value="GH13_cat_dom"/>
</dbReference>
<dbReference type="SMART" id="SM00642">
    <property type="entry name" value="Aamy"/>
    <property type="match status" value="1"/>
</dbReference>
<dbReference type="NCBIfam" id="NF011080">
    <property type="entry name" value="PRK14508.1-3"/>
    <property type="match status" value="1"/>
</dbReference>
<gene>
    <name evidence="12" type="primary">malQ</name>
    <name evidence="12" type="ORF">NE675_00060</name>
</gene>
<keyword evidence="13" id="KW-1185">Reference proteome</keyword>
<dbReference type="EMBL" id="JANGEW010000001">
    <property type="protein sequence ID" value="MCQ5341429.1"/>
    <property type="molecule type" value="Genomic_DNA"/>
</dbReference>
<dbReference type="InterPro" id="IPR017853">
    <property type="entry name" value="GH"/>
</dbReference>
<dbReference type="SUPFAM" id="SSF51445">
    <property type="entry name" value="(Trans)glycosidases"/>
    <property type="match status" value="2"/>
</dbReference>
<comment type="catalytic activity">
    <reaction evidence="1 10">
        <text>Transfers a segment of a (1-&gt;4)-alpha-D-glucan to a new position in an acceptor, which may be glucose or a (1-&gt;4)-alpha-D-glucan.</text>
        <dbReference type="EC" id="2.4.1.25"/>
    </reaction>
</comment>
<organism evidence="12 13">
    <name type="scientific">Megasphaera massiliensis</name>
    <dbReference type="NCBI Taxonomy" id="1232428"/>
    <lineage>
        <taxon>Bacteria</taxon>
        <taxon>Bacillati</taxon>
        <taxon>Bacillota</taxon>
        <taxon>Negativicutes</taxon>
        <taxon>Veillonellales</taxon>
        <taxon>Veillonellaceae</taxon>
        <taxon>Megasphaera</taxon>
    </lineage>
</organism>
<evidence type="ECO:0000256" key="7">
    <source>
        <dbReference type="ARBA" id="ARBA00023277"/>
    </source>
</evidence>
<accession>A0ABT1SNI3</accession>
<evidence type="ECO:0000259" key="11">
    <source>
        <dbReference type="SMART" id="SM00642"/>
    </source>
</evidence>
<dbReference type="NCBIfam" id="TIGR00217">
    <property type="entry name" value="malQ"/>
    <property type="match status" value="1"/>
</dbReference>
<evidence type="ECO:0000313" key="12">
    <source>
        <dbReference type="EMBL" id="MCQ5341429.1"/>
    </source>
</evidence>
<evidence type="ECO:0000256" key="9">
    <source>
        <dbReference type="ARBA" id="ARBA00031501"/>
    </source>
</evidence>
<feature type="domain" description="Glycosyl hydrolase family 13 catalytic" evidence="11">
    <location>
        <begin position="143"/>
        <end position="538"/>
    </location>
</feature>
<dbReference type="Gene3D" id="3.90.400.10">
    <property type="entry name" value="Oligo-1,6-glucosidase, Domain 2"/>
    <property type="match status" value="1"/>
</dbReference>
<keyword evidence="7 10" id="KW-0119">Carbohydrate metabolism</keyword>
<dbReference type="InterPro" id="IPR013783">
    <property type="entry name" value="Ig-like_fold"/>
</dbReference>
<dbReference type="CDD" id="cd02857">
    <property type="entry name" value="E_set_CDase_PDE_N"/>
    <property type="match status" value="1"/>
</dbReference>
<name>A0ABT1SNI3_9FIRM</name>
<dbReference type="PANTHER" id="PTHR32438">
    <property type="entry name" value="4-ALPHA-GLUCANOTRANSFERASE DPE1, CHLOROPLASTIC/AMYLOPLASTIC"/>
    <property type="match status" value="1"/>
</dbReference>
<dbReference type="Gene3D" id="2.60.40.10">
    <property type="entry name" value="Immunoglobulins"/>
    <property type="match status" value="1"/>
</dbReference>
<evidence type="ECO:0000256" key="8">
    <source>
        <dbReference type="ARBA" id="ARBA00031423"/>
    </source>
</evidence>
<dbReference type="InterPro" id="IPR004185">
    <property type="entry name" value="Glyco_hydro_13_lg-like_dom"/>
</dbReference>
<evidence type="ECO:0000256" key="4">
    <source>
        <dbReference type="ARBA" id="ARBA00020295"/>
    </source>
</evidence>
<evidence type="ECO:0000256" key="5">
    <source>
        <dbReference type="ARBA" id="ARBA00022676"/>
    </source>
</evidence>
<evidence type="ECO:0000256" key="10">
    <source>
        <dbReference type="RuleBase" id="RU361207"/>
    </source>
</evidence>
<dbReference type="Proteomes" id="UP001206692">
    <property type="component" value="Unassembled WGS sequence"/>
</dbReference>
<evidence type="ECO:0000313" key="13">
    <source>
        <dbReference type="Proteomes" id="UP001206692"/>
    </source>
</evidence>
<dbReference type="InterPro" id="IPR003385">
    <property type="entry name" value="Glyco_hydro_77"/>
</dbReference>
<evidence type="ECO:0000256" key="1">
    <source>
        <dbReference type="ARBA" id="ARBA00000439"/>
    </source>
</evidence>
<dbReference type="EC" id="2.4.1.25" evidence="3 10"/>
<evidence type="ECO:0000256" key="6">
    <source>
        <dbReference type="ARBA" id="ARBA00022679"/>
    </source>
</evidence>
<dbReference type="Pfam" id="PF00128">
    <property type="entry name" value="Alpha-amylase"/>
    <property type="match status" value="1"/>
</dbReference>
<keyword evidence="6 10" id="KW-0808">Transferase</keyword>
<sequence>MKKKGISMDLRLYHNSHDFYYRSAFGAVPSGSRLILRLGASGHGEGCHAEVRLWQSNVGESILPMTYEDQAFKAVVPIPDTGCLLWYYFIVSDGDTTRCYGNNYEQLGGEGAVYEGAPPSYQITVYDKGAHTPDWFKHAIVYQIFPDRFCRSGDGNLWGKEGAVIHSNWYDKPYYCKREGVGDIVYYDFFGGNLKGIQEKLPYLKELGITAIYLNPIFESSSNHRYGTADYFRVDPMLGTNEEFAAFCKAAKDAGMAIILDGVFSHTGADSIYFNRFGHYPGVGAYQSKESPYYEWFRFTNYPDDYESWWGVSDLPDVEETTPSYMDFIINNKESVLKYWLNQGIRGWRLDVIDELPVPFLRQFYKTLKEENPDAVLIGEVWEDASNKVSYSEQREYLCGYDIDSAMNYAERALMVDFVTGAKEARRMNDELTRLRENYPPENFYAMLNLISSHDIERILTVLQAAGGTDVATAEDTAKKRLKLLTTWQMTMPGAPCIYYGDEAGLTGGKDPDNRRTYPWGREDWDILGWTKALTRLRTAHDALQTGRFIPLYADGDVYAFARLIEGGRDVFGKPAKDGLFIIAMNRNPSSLRTISLYTDGLAYGKFTNALHTRMEPEVTLNSRLTLTLPPLEAVILKAGEAKKKRCGVLLHPTSLPAVVGNGVLGTAAYRFVDFLKTAGQSVWQILPLMPPLAGDSPYLSESAFAGNEALISLQRLSEWGWLKKDVVTDFIAKGKGQSRSDVAAEKARILWDLSHDKDLIISWKPFREFCEANAYWLDDYALFRSIRDFFKGRPWTEWPDDIRRHEPEALKRYAKELAGTVSHVKFMQYIFDRQWHELRSYAKENGVTILGDLPMFVAHDSADCWAHQDQFDLDEDGRPVSVAGVPPDYFSADGQLWGNPLYDYEAMAADGYQWWTDRFRRMRDLFDELRVDHFRGFAAYWAVPQGAETAKEGAWKEGPGLDLFRAVYQKLGRLNLVAEDLGVITDDVCALKDALDLPGMKVFQFHLKDRADGIRSFDTEPNCIAYTGTHDNNTIRGWYEQELSESEQLHIRRMLDLGDDVSPEELVRAVIAYTYRRRAETVIVPMQDLLTLPAAARMNVPGVADGNWQWQMTEGQTTFDLARWLAKLCRHSGR</sequence>
<dbReference type="InterPro" id="IPR013780">
    <property type="entry name" value="Glyco_hydro_b"/>
</dbReference>
<dbReference type="PANTHER" id="PTHR32438:SF5">
    <property type="entry name" value="4-ALPHA-GLUCANOTRANSFERASE DPE1, CHLOROPLASTIC_AMYLOPLASTIC"/>
    <property type="match status" value="1"/>
</dbReference>
<reference evidence="12 13" key="1">
    <citation type="submission" date="2022-06" db="EMBL/GenBank/DDBJ databases">
        <title>Isolation of gut microbiota from human fecal samples.</title>
        <authorList>
            <person name="Pamer E.G."/>
            <person name="Barat B."/>
            <person name="Waligurski E."/>
            <person name="Medina S."/>
            <person name="Paddock L."/>
            <person name="Mostad J."/>
        </authorList>
    </citation>
    <scope>NUCLEOTIDE SEQUENCE [LARGE SCALE GENOMIC DNA]</scope>
    <source>
        <strain evidence="12 13">DFI.1.1</strain>
    </source>
</reference>
<evidence type="ECO:0000256" key="3">
    <source>
        <dbReference type="ARBA" id="ARBA00012560"/>
    </source>
</evidence>
<dbReference type="Gene3D" id="3.20.20.80">
    <property type="entry name" value="Glycosidases"/>
    <property type="match status" value="2"/>
</dbReference>
<proteinExistence type="inferred from homology"/>
<protein>
    <recommendedName>
        <fullName evidence="4 10">4-alpha-glucanotransferase</fullName>
        <ecNumber evidence="3 10">2.4.1.25</ecNumber>
    </recommendedName>
    <alternativeName>
        <fullName evidence="8 10">Amylomaltase</fullName>
    </alternativeName>
    <alternativeName>
        <fullName evidence="9 10">Disproportionating enzyme</fullName>
    </alternativeName>
</protein>
<dbReference type="Pfam" id="PF02446">
    <property type="entry name" value="Glyco_hydro_77"/>
    <property type="match status" value="1"/>
</dbReference>
<dbReference type="GO" id="GO:0004134">
    <property type="term" value="F:4-alpha-glucanotransferase activity"/>
    <property type="evidence" value="ECO:0007669"/>
    <property type="project" value="UniProtKB-EC"/>
</dbReference>
<dbReference type="RefSeq" id="WP_227163060.1">
    <property type="nucleotide sequence ID" value="NZ_JAJCIO010000001.1"/>
</dbReference>
<keyword evidence="5 10" id="KW-0328">Glycosyltransferase</keyword>
<dbReference type="CDD" id="cd11338">
    <property type="entry name" value="AmyAc_CMD"/>
    <property type="match status" value="1"/>
</dbReference>
<comment type="caution">
    <text evidence="12">The sequence shown here is derived from an EMBL/GenBank/DDBJ whole genome shotgun (WGS) entry which is preliminary data.</text>
</comment>
<comment type="similarity">
    <text evidence="2 10">Belongs to the disproportionating enzyme family.</text>
</comment>
<dbReference type="Gene3D" id="2.60.40.1180">
    <property type="entry name" value="Golgi alpha-mannosidase II"/>
    <property type="match status" value="1"/>
</dbReference>